<evidence type="ECO:0000256" key="2">
    <source>
        <dbReference type="ARBA" id="ARBA00022884"/>
    </source>
</evidence>
<feature type="region of interest" description="Disordered" evidence="4">
    <location>
        <begin position="755"/>
        <end position="848"/>
    </location>
</feature>
<dbReference type="InterPro" id="IPR006630">
    <property type="entry name" value="La_HTH"/>
</dbReference>
<name>Q4SNJ9_TETNG</name>
<reference evidence="6" key="1">
    <citation type="journal article" date="2004" name="Nature">
        <title>Genome duplication in the teleost fish Tetraodon nigroviridis reveals the early vertebrate proto-karyotype.</title>
        <authorList>
            <person name="Jaillon O."/>
            <person name="Aury J.-M."/>
            <person name="Brunet F."/>
            <person name="Petit J.-L."/>
            <person name="Stange-Thomann N."/>
            <person name="Mauceli E."/>
            <person name="Bouneau L."/>
            <person name="Fischer C."/>
            <person name="Ozouf-Costaz C."/>
            <person name="Bernot A."/>
            <person name="Nicaud S."/>
            <person name="Jaffe D."/>
            <person name="Fisher S."/>
            <person name="Lutfalla G."/>
            <person name="Dossat C."/>
            <person name="Segurens B."/>
            <person name="Dasilva C."/>
            <person name="Salanoubat M."/>
            <person name="Levy M."/>
            <person name="Boudet N."/>
            <person name="Castellano S."/>
            <person name="Anthouard V."/>
            <person name="Jubin C."/>
            <person name="Castelli V."/>
            <person name="Katinka M."/>
            <person name="Vacherie B."/>
            <person name="Biemont C."/>
            <person name="Skalli Z."/>
            <person name="Cattolico L."/>
            <person name="Poulain J."/>
            <person name="De Berardinis V."/>
            <person name="Cruaud C."/>
            <person name="Duprat S."/>
            <person name="Brottier P."/>
            <person name="Coutanceau J.-P."/>
            <person name="Gouzy J."/>
            <person name="Parra G."/>
            <person name="Lardier G."/>
            <person name="Chapple C."/>
            <person name="McKernan K.J."/>
            <person name="McEwan P."/>
            <person name="Bosak S."/>
            <person name="Kellis M."/>
            <person name="Volff J.-N."/>
            <person name="Guigo R."/>
            <person name="Zody M.C."/>
            <person name="Mesirov J."/>
            <person name="Lindblad-Toh K."/>
            <person name="Birren B."/>
            <person name="Nusbaum C."/>
            <person name="Kahn D."/>
            <person name="Robinson-Rechavi M."/>
            <person name="Laudet V."/>
            <person name="Schachter V."/>
            <person name="Quetier F."/>
            <person name="Saurin W."/>
            <person name="Scarpelli C."/>
            <person name="Wincker P."/>
            <person name="Lander E.S."/>
            <person name="Weissenbach J."/>
            <person name="Roest Crollius H."/>
        </authorList>
    </citation>
    <scope>NUCLEOTIDE SEQUENCE [LARGE SCALE GENOMIC DNA]</scope>
</reference>
<protein>
    <submittedName>
        <fullName evidence="6">(spotted green pufferfish) hypothetical protein</fullName>
    </submittedName>
</protein>
<organism evidence="6">
    <name type="scientific">Tetraodon nigroviridis</name>
    <name type="common">Spotted green pufferfish</name>
    <name type="synonym">Chelonodon nigroviridis</name>
    <dbReference type="NCBI Taxonomy" id="99883"/>
    <lineage>
        <taxon>Eukaryota</taxon>
        <taxon>Metazoa</taxon>
        <taxon>Chordata</taxon>
        <taxon>Craniata</taxon>
        <taxon>Vertebrata</taxon>
        <taxon>Euteleostomi</taxon>
        <taxon>Actinopterygii</taxon>
        <taxon>Neopterygii</taxon>
        <taxon>Teleostei</taxon>
        <taxon>Neoteleostei</taxon>
        <taxon>Acanthomorphata</taxon>
        <taxon>Eupercaria</taxon>
        <taxon>Tetraodontiformes</taxon>
        <taxon>Tetradontoidea</taxon>
        <taxon>Tetraodontidae</taxon>
        <taxon>Tetraodon</taxon>
    </lineage>
</organism>
<feature type="non-terminal residue" evidence="6">
    <location>
        <position position="1"/>
    </location>
</feature>
<dbReference type="Pfam" id="PF26088">
    <property type="entry name" value="RRM_LARP4"/>
    <property type="match status" value="1"/>
</dbReference>
<evidence type="ECO:0000313" key="6">
    <source>
        <dbReference type="EMBL" id="CAF97783.1"/>
    </source>
</evidence>
<dbReference type="CDD" id="cd08036">
    <property type="entry name" value="LARP_5"/>
    <property type="match status" value="1"/>
</dbReference>
<dbReference type="Gene3D" id="1.10.10.10">
    <property type="entry name" value="Winged helix-like DNA-binding domain superfamily/Winged helix DNA-binding domain"/>
    <property type="match status" value="1"/>
</dbReference>
<dbReference type="PROSITE" id="PS50961">
    <property type="entry name" value="HTH_LA"/>
    <property type="match status" value="1"/>
</dbReference>
<dbReference type="GO" id="GO:0005829">
    <property type="term" value="C:cytosol"/>
    <property type="evidence" value="ECO:0007669"/>
    <property type="project" value="TreeGrafter"/>
</dbReference>
<feature type="region of interest" description="Disordered" evidence="4">
    <location>
        <begin position="456"/>
        <end position="599"/>
    </location>
</feature>
<dbReference type="GO" id="GO:0010494">
    <property type="term" value="C:cytoplasmic stress granule"/>
    <property type="evidence" value="ECO:0007669"/>
    <property type="project" value="TreeGrafter"/>
</dbReference>
<dbReference type="InterPro" id="IPR036388">
    <property type="entry name" value="WH-like_DNA-bd_sf"/>
</dbReference>
<dbReference type="InterPro" id="IPR058699">
    <property type="entry name" value="RRM_LARP4/4B"/>
</dbReference>
<feature type="compositionally biased region" description="Pro residues" evidence="4">
    <location>
        <begin position="647"/>
        <end position="659"/>
    </location>
</feature>
<comment type="caution">
    <text evidence="6">The sequence shown here is derived from an EMBL/GenBank/DDBJ whole genome shotgun (WGS) entry which is preliminary data.</text>
</comment>
<feature type="compositionally biased region" description="Pro residues" evidence="4">
    <location>
        <begin position="537"/>
        <end position="548"/>
    </location>
</feature>
<feature type="compositionally biased region" description="Gly residues" evidence="4">
    <location>
        <begin position="577"/>
        <end position="586"/>
    </location>
</feature>
<keyword evidence="2 3" id="KW-0694">RNA-binding</keyword>
<feature type="compositionally biased region" description="Low complexity" evidence="4">
    <location>
        <begin position="470"/>
        <end position="480"/>
    </location>
</feature>
<dbReference type="PANTHER" id="PTHR22792:SF43">
    <property type="entry name" value="LA-RELATED PROTEIN 4B"/>
    <property type="match status" value="1"/>
</dbReference>
<dbReference type="PANTHER" id="PTHR22792">
    <property type="entry name" value="LUPUS LA PROTEIN-RELATED"/>
    <property type="match status" value="1"/>
</dbReference>
<dbReference type="OrthoDB" id="10046764at2759"/>
<reference evidence="6" key="2">
    <citation type="submission" date="2004-02" db="EMBL/GenBank/DDBJ databases">
        <authorList>
            <consortium name="Genoscope"/>
            <consortium name="Whitehead Institute Centre for Genome Research"/>
        </authorList>
    </citation>
    <scope>NUCLEOTIDE SEQUENCE</scope>
</reference>
<dbReference type="KEGG" id="tng:GSTEN00015263G001"/>
<evidence type="ECO:0000256" key="1">
    <source>
        <dbReference type="ARBA" id="ARBA00022553"/>
    </source>
</evidence>
<feature type="compositionally biased region" description="Low complexity" evidence="4">
    <location>
        <begin position="660"/>
        <end position="672"/>
    </location>
</feature>
<dbReference type="EMBL" id="CAAE01014542">
    <property type="protein sequence ID" value="CAF97783.1"/>
    <property type="molecule type" value="Genomic_DNA"/>
</dbReference>
<dbReference type="AlphaFoldDB" id="Q4SNJ9"/>
<dbReference type="Pfam" id="PF05383">
    <property type="entry name" value="La"/>
    <property type="match status" value="1"/>
</dbReference>
<evidence type="ECO:0000259" key="5">
    <source>
        <dbReference type="PROSITE" id="PS50961"/>
    </source>
</evidence>
<feature type="region of interest" description="Disordered" evidence="4">
    <location>
        <begin position="117"/>
        <end position="141"/>
    </location>
</feature>
<feature type="domain" description="HTH La-type RNA-binding" evidence="5">
    <location>
        <begin position="138"/>
        <end position="227"/>
    </location>
</feature>
<sequence>MAGLTWVSPQLLKEPLVCVCFQQESVKVSDLNPNAKAWANHVFSLDPSGSAVTSSALQPWKEGCHRLADSSQEGYESSEDKVYKEPLLTDLDEPPPAAVTLAEPAPMASITLECSQPSYTEYPEPGQPPCAGSEAQQEDPQEALREHLKKTLEFCLSRENLASDMYLISQMDSDQYVPIVTVANLDHVKKLSTDVELIVDILRSLPLVQVDEKGEKVRPNQNRCIVILREVPESTPVEVKVQQDHPALASVFPQFYLLTFLSSLQEVEALFMGNNLPKFISCEFAYNDNWFITFESEADAQQAYQYLREELKTFQGKPIKVGKLRLKPPNPGVAALLTHSCSRSSQARIKAKAIAINTFMPKNGYRPMEVNPYAQQRYTSYYIPPVYSPQQQFPLYSLITPQAWSATHSFIDPALVAPFHNNQFINGFTSHSFKPATSPLTVRHYSLQEQKTSPEAFHPHSRAQRWAPGQSQSLPQLPQREAQRAPRQPPHAASQQPAQDPDTLQRRVPPQGHHKAGTNLSASRKKREEKFARATPQSPPPPPKPPSPSFELGLSSFPPLPGAAGQLKPDEALDNRLGGGGGGGAVGAAKEQVRTESHPCARRHRNVLLSVCTWQNVSPDPPPGGSPSLLVPKEPVRSSASAAPLSFQPPPSGPAPPSAPTSGSGPRHSPAPSLPAAFSFPCFLFRDVVATEMKQKEAPLSVERVPGTLSIASKSVQVNGAATLKDGADGFTRLWASLCQELRKPSYAEICQRAKDTLASQPPPPPKEAKPACTAPAGVERKCPDASVPAGEAKSRETFPPSSKASLVPSGRPLREARRPAGRWASPPPPHPGKSSSKEAPHTPAKVP</sequence>
<proteinExistence type="predicted"/>
<evidence type="ECO:0000256" key="4">
    <source>
        <dbReference type="SAM" id="MobiDB-lite"/>
    </source>
</evidence>
<feature type="compositionally biased region" description="Low complexity" evidence="4">
    <location>
        <begin position="490"/>
        <end position="501"/>
    </location>
</feature>
<gene>
    <name evidence="6" type="ORF">GSTENG00015263001</name>
</gene>
<keyword evidence="1" id="KW-0597">Phosphoprotein</keyword>
<evidence type="ECO:0000256" key="3">
    <source>
        <dbReference type="PROSITE-ProRule" id="PRU00332"/>
    </source>
</evidence>
<dbReference type="InterPro" id="IPR045180">
    <property type="entry name" value="La_dom_prot"/>
</dbReference>
<dbReference type="GO" id="GO:0003730">
    <property type="term" value="F:mRNA 3'-UTR binding"/>
    <property type="evidence" value="ECO:0007669"/>
    <property type="project" value="TreeGrafter"/>
</dbReference>
<dbReference type="SUPFAM" id="SSF46785">
    <property type="entry name" value="Winged helix' DNA-binding domain"/>
    <property type="match status" value="1"/>
</dbReference>
<feature type="region of interest" description="Disordered" evidence="4">
    <location>
        <begin position="619"/>
        <end position="672"/>
    </location>
</feature>
<dbReference type="SMART" id="SM00715">
    <property type="entry name" value="LA"/>
    <property type="match status" value="1"/>
</dbReference>
<dbReference type="GO" id="GO:0045727">
    <property type="term" value="P:positive regulation of translation"/>
    <property type="evidence" value="ECO:0007669"/>
    <property type="project" value="TreeGrafter"/>
</dbReference>
<dbReference type="InterPro" id="IPR036390">
    <property type="entry name" value="WH_DNA-bd_sf"/>
</dbReference>
<accession>Q4SNJ9</accession>